<comment type="subcellular location">
    <subcellularLocation>
        <location evidence="1">Cell membrane</location>
        <topology evidence="1">Peripheral membrane protein</topology>
        <orientation evidence="1">Cytoplasmic side</orientation>
    </subcellularLocation>
</comment>
<comment type="caution">
    <text evidence="2">The sequence shown here is derived from an EMBL/GenBank/DDBJ whole genome shotgun (WGS) entry which is preliminary data.</text>
</comment>
<dbReference type="EMBL" id="MFFU01000060">
    <property type="protein sequence ID" value="OGF14702.1"/>
    <property type="molecule type" value="Genomic_DNA"/>
</dbReference>
<organism evidence="2 3">
    <name type="scientific">Candidatus Falkowbacteria bacterium RIFCSPHIGHO2_02_FULL_45_15</name>
    <dbReference type="NCBI Taxonomy" id="1797987"/>
    <lineage>
        <taxon>Bacteria</taxon>
        <taxon>Candidatus Falkowiibacteriota</taxon>
    </lineage>
</organism>
<dbReference type="AlphaFoldDB" id="A0A1F5RK25"/>
<dbReference type="Pfam" id="PF01809">
    <property type="entry name" value="YidD"/>
    <property type="match status" value="1"/>
</dbReference>
<reference evidence="2 3" key="1">
    <citation type="journal article" date="2016" name="Nat. Commun.">
        <title>Thousands of microbial genomes shed light on interconnected biogeochemical processes in an aquifer system.</title>
        <authorList>
            <person name="Anantharaman K."/>
            <person name="Brown C.T."/>
            <person name="Hug L.A."/>
            <person name="Sharon I."/>
            <person name="Castelle C.J."/>
            <person name="Probst A.J."/>
            <person name="Thomas B.C."/>
            <person name="Singh A."/>
            <person name="Wilkins M.J."/>
            <person name="Karaoz U."/>
            <person name="Brodie E.L."/>
            <person name="Williams K.H."/>
            <person name="Hubbard S.S."/>
            <person name="Banfield J.F."/>
        </authorList>
    </citation>
    <scope>NUCLEOTIDE SEQUENCE [LARGE SCALE GENOMIC DNA]</scope>
</reference>
<dbReference type="SMART" id="SM01234">
    <property type="entry name" value="Haemolytic"/>
    <property type="match status" value="1"/>
</dbReference>
<dbReference type="GO" id="GO:0005886">
    <property type="term" value="C:plasma membrane"/>
    <property type="evidence" value="ECO:0007669"/>
    <property type="project" value="UniProtKB-SubCell"/>
</dbReference>
<evidence type="ECO:0000313" key="2">
    <source>
        <dbReference type="EMBL" id="OGF14702.1"/>
    </source>
</evidence>
<dbReference type="PANTHER" id="PTHR33383">
    <property type="entry name" value="MEMBRANE PROTEIN INSERTION EFFICIENCY FACTOR-RELATED"/>
    <property type="match status" value="1"/>
</dbReference>
<dbReference type="InterPro" id="IPR002696">
    <property type="entry name" value="Membr_insert_effic_factor_YidD"/>
</dbReference>
<accession>A0A1F5RK25</accession>
<evidence type="ECO:0000256" key="1">
    <source>
        <dbReference type="HAMAP-Rule" id="MF_00386"/>
    </source>
</evidence>
<protein>
    <recommendedName>
        <fullName evidence="1">Putative membrane protein insertion efficiency factor</fullName>
    </recommendedName>
</protein>
<dbReference type="Proteomes" id="UP000177691">
    <property type="component" value="Unassembled WGS sequence"/>
</dbReference>
<comment type="function">
    <text evidence="1">Could be involved in insertion of integral membrane proteins into the membrane.</text>
</comment>
<dbReference type="HAMAP" id="MF_00386">
    <property type="entry name" value="UPF0161_YidD"/>
    <property type="match status" value="1"/>
</dbReference>
<keyword evidence="1" id="KW-1003">Cell membrane</keyword>
<dbReference type="NCBIfam" id="TIGR00278">
    <property type="entry name" value="membrane protein insertion efficiency factor YidD"/>
    <property type="match status" value="1"/>
</dbReference>
<proteinExistence type="inferred from homology"/>
<keyword evidence="1" id="KW-0472">Membrane</keyword>
<name>A0A1F5RK25_9BACT</name>
<evidence type="ECO:0000313" key="3">
    <source>
        <dbReference type="Proteomes" id="UP000177691"/>
    </source>
</evidence>
<sequence length="85" mass="10201">MENNYRYFPRLLLVKFIRLYQKTLSFDYGWFSFLFPHGYCRFHPTCSEYGIQAITKYGAVKGAIKASWRILRCHPWHKGGFDPMK</sequence>
<gene>
    <name evidence="2" type="ORF">A3D54_03820</name>
</gene>
<comment type="similarity">
    <text evidence="1">Belongs to the UPF0161 family.</text>
</comment>
<dbReference type="PANTHER" id="PTHR33383:SF1">
    <property type="entry name" value="MEMBRANE PROTEIN INSERTION EFFICIENCY FACTOR-RELATED"/>
    <property type="match status" value="1"/>
</dbReference>